<evidence type="ECO:0000256" key="7">
    <source>
        <dbReference type="HAMAP-Rule" id="MF_01007"/>
    </source>
</evidence>
<dbReference type="GO" id="GO:0071424">
    <property type="term" value="F:rRNA (cytosine-N4-)-methyltransferase activity"/>
    <property type="evidence" value="ECO:0007669"/>
    <property type="project" value="UniProtKB-UniRule"/>
</dbReference>
<dbReference type="EC" id="2.1.1.199" evidence="7"/>
<evidence type="ECO:0000313" key="9">
    <source>
        <dbReference type="Proteomes" id="UP000268198"/>
    </source>
</evidence>
<dbReference type="HAMAP" id="MF_01007">
    <property type="entry name" value="16SrRNA_methyltr_H"/>
    <property type="match status" value="1"/>
</dbReference>
<organism evidence="8 9">
    <name type="scientific">Avibacterium volantium</name>
    <name type="common">Pasteurella volantium</name>
    <dbReference type="NCBI Taxonomy" id="762"/>
    <lineage>
        <taxon>Bacteria</taxon>
        <taxon>Pseudomonadati</taxon>
        <taxon>Pseudomonadota</taxon>
        <taxon>Gammaproteobacteria</taxon>
        <taxon>Pasteurellales</taxon>
        <taxon>Pasteurellaceae</taxon>
        <taxon>Avibacterium</taxon>
    </lineage>
</organism>
<comment type="similarity">
    <text evidence="1 7">Belongs to the methyltransferase superfamily. RsmH family.</text>
</comment>
<evidence type="ECO:0000256" key="5">
    <source>
        <dbReference type="ARBA" id="ARBA00022679"/>
    </source>
</evidence>
<evidence type="ECO:0000256" key="2">
    <source>
        <dbReference type="ARBA" id="ARBA00022490"/>
    </source>
</evidence>
<dbReference type="Proteomes" id="UP000268198">
    <property type="component" value="Chromosome"/>
</dbReference>
<feature type="binding site" evidence="7">
    <location>
        <position position="60"/>
    </location>
    <ligand>
        <name>S-adenosyl-L-methionine</name>
        <dbReference type="ChEBI" id="CHEBI:59789"/>
    </ligand>
</feature>
<dbReference type="Pfam" id="PF01795">
    <property type="entry name" value="Methyltransf_5"/>
    <property type="match status" value="1"/>
</dbReference>
<protein>
    <recommendedName>
        <fullName evidence="7">Ribosomal RNA small subunit methyltransferase H</fullName>
        <ecNumber evidence="7">2.1.1.199</ecNumber>
    </recommendedName>
    <alternativeName>
        <fullName evidence="7">16S rRNA m(4)C1402 methyltransferase</fullName>
    </alternativeName>
    <alternativeName>
        <fullName evidence="7">rRNA (cytosine-N(4)-)-methyltransferase RsmH</fullName>
    </alternativeName>
</protein>
<dbReference type="PIRSF" id="PIRSF004486">
    <property type="entry name" value="MraW"/>
    <property type="match status" value="1"/>
</dbReference>
<keyword evidence="9" id="KW-1185">Reference proteome</keyword>
<comment type="subcellular location">
    <subcellularLocation>
        <location evidence="7">Cytoplasm</location>
    </subcellularLocation>
</comment>
<dbReference type="SUPFAM" id="SSF53335">
    <property type="entry name" value="S-adenosyl-L-methionine-dependent methyltransferases"/>
    <property type="match status" value="1"/>
</dbReference>
<reference evidence="8 9" key="1">
    <citation type="submission" date="2018-12" db="EMBL/GenBank/DDBJ databases">
        <authorList>
            <consortium name="Pathogen Informatics"/>
        </authorList>
    </citation>
    <scope>NUCLEOTIDE SEQUENCE [LARGE SCALE GENOMIC DNA]</scope>
    <source>
        <strain evidence="8 9">NCTC3438</strain>
    </source>
</reference>
<dbReference type="InterPro" id="IPR023397">
    <property type="entry name" value="SAM-dep_MeTrfase_MraW_recog"/>
</dbReference>
<dbReference type="FunFam" id="1.10.150.170:FF:000001">
    <property type="entry name" value="Ribosomal RNA small subunit methyltransferase H"/>
    <property type="match status" value="1"/>
</dbReference>
<dbReference type="NCBIfam" id="TIGR00006">
    <property type="entry name" value="16S rRNA (cytosine(1402)-N(4))-methyltransferase RsmH"/>
    <property type="match status" value="1"/>
</dbReference>
<dbReference type="Gene3D" id="3.40.50.150">
    <property type="entry name" value="Vaccinia Virus protein VP39"/>
    <property type="match status" value="1"/>
</dbReference>
<evidence type="ECO:0000313" key="8">
    <source>
        <dbReference type="EMBL" id="VEB23417.1"/>
    </source>
</evidence>
<dbReference type="EMBL" id="LR134167">
    <property type="protein sequence ID" value="VEB23417.1"/>
    <property type="molecule type" value="Genomic_DNA"/>
</dbReference>
<feature type="binding site" evidence="7">
    <location>
        <begin position="40"/>
        <end position="42"/>
    </location>
    <ligand>
        <name>S-adenosyl-L-methionine</name>
        <dbReference type="ChEBI" id="CHEBI:59789"/>
    </ligand>
</feature>
<feature type="binding site" evidence="7">
    <location>
        <position position="84"/>
    </location>
    <ligand>
        <name>S-adenosyl-L-methionine</name>
        <dbReference type="ChEBI" id="CHEBI:59789"/>
    </ligand>
</feature>
<dbReference type="GO" id="GO:0005737">
    <property type="term" value="C:cytoplasm"/>
    <property type="evidence" value="ECO:0007669"/>
    <property type="project" value="UniProtKB-SubCell"/>
</dbReference>
<keyword evidence="5 7" id="KW-0808">Transferase</keyword>
<dbReference type="KEGG" id="avt:NCTC3438_00972"/>
<dbReference type="PANTHER" id="PTHR11265">
    <property type="entry name" value="S-ADENOSYL-METHYLTRANSFERASE MRAW"/>
    <property type="match status" value="1"/>
</dbReference>
<evidence type="ECO:0000256" key="6">
    <source>
        <dbReference type="ARBA" id="ARBA00022691"/>
    </source>
</evidence>
<feature type="binding site" evidence="7">
    <location>
        <position position="113"/>
    </location>
    <ligand>
        <name>S-adenosyl-L-methionine</name>
        <dbReference type="ChEBI" id="CHEBI:59789"/>
    </ligand>
</feature>
<evidence type="ECO:0000256" key="4">
    <source>
        <dbReference type="ARBA" id="ARBA00022603"/>
    </source>
</evidence>
<name>A0A3S5DJ95_AVIVO</name>
<dbReference type="AlphaFoldDB" id="A0A3S5DJ95"/>
<dbReference type="OrthoDB" id="9806637at2"/>
<dbReference type="Gene3D" id="1.10.150.170">
    <property type="entry name" value="Putative methyltransferase TM0872, insert domain"/>
    <property type="match status" value="1"/>
</dbReference>
<keyword evidence="3 7" id="KW-0698">rRNA processing</keyword>
<proteinExistence type="inferred from homology"/>
<dbReference type="PANTHER" id="PTHR11265:SF0">
    <property type="entry name" value="12S RRNA N4-METHYLCYTIDINE METHYLTRANSFERASE"/>
    <property type="match status" value="1"/>
</dbReference>
<dbReference type="GO" id="GO:0070475">
    <property type="term" value="P:rRNA base methylation"/>
    <property type="evidence" value="ECO:0007669"/>
    <property type="project" value="UniProtKB-UniRule"/>
</dbReference>
<dbReference type="InterPro" id="IPR002903">
    <property type="entry name" value="RsmH"/>
</dbReference>
<gene>
    <name evidence="7 8" type="primary">rsmH</name>
    <name evidence="8" type="ORF">NCTC3438_00972</name>
</gene>
<dbReference type="RefSeq" id="WP_126371852.1">
    <property type="nucleotide sequence ID" value="NZ_LR134167.1"/>
</dbReference>
<comment type="catalytic activity">
    <reaction evidence="7">
        <text>cytidine(1402) in 16S rRNA + S-adenosyl-L-methionine = N(4)-methylcytidine(1402) in 16S rRNA + S-adenosyl-L-homocysteine + H(+)</text>
        <dbReference type="Rhea" id="RHEA:42928"/>
        <dbReference type="Rhea" id="RHEA-COMP:10286"/>
        <dbReference type="Rhea" id="RHEA-COMP:10287"/>
        <dbReference type="ChEBI" id="CHEBI:15378"/>
        <dbReference type="ChEBI" id="CHEBI:57856"/>
        <dbReference type="ChEBI" id="CHEBI:59789"/>
        <dbReference type="ChEBI" id="CHEBI:74506"/>
        <dbReference type="ChEBI" id="CHEBI:82748"/>
        <dbReference type="EC" id="2.1.1.199"/>
    </reaction>
</comment>
<keyword evidence="2 7" id="KW-0963">Cytoplasm</keyword>
<dbReference type="SUPFAM" id="SSF81799">
    <property type="entry name" value="Putative methyltransferase TM0872, insert domain"/>
    <property type="match status" value="1"/>
</dbReference>
<dbReference type="InterPro" id="IPR029063">
    <property type="entry name" value="SAM-dependent_MTases_sf"/>
</dbReference>
<feature type="binding site" evidence="7">
    <location>
        <position position="106"/>
    </location>
    <ligand>
        <name>S-adenosyl-L-methionine</name>
        <dbReference type="ChEBI" id="CHEBI:59789"/>
    </ligand>
</feature>
<evidence type="ECO:0000256" key="3">
    <source>
        <dbReference type="ARBA" id="ARBA00022552"/>
    </source>
</evidence>
<sequence length="321" mass="35939">MNAQNLFSSPEHFTVLLNEAVDGLALKEKGIYIDGTFGRGGHSRLILSRLSQDGRLIAIDRDPRAIAAAAQIQDPRFQIEHNSFSAIPEICEKLGLVGKIDGILLDLGVSSPQLDEAERGFSFMKDGPLDMRMDTTQGLSVAEWLQQVSEQDLAWVLKTFGEERFAKRIAQAIVNYNKNARQNGTEPLNRTLQLAELIAQSVPFKDKHKHPATRSFQAIRIFINAELEELERVLQGALQVLAPQGRLSIISFHSLEDRMVKHFMRKQSKGESLPKGLPLREDQIQRSQTLKTIGKAIMPSEQEIAQNARSRSAVLRIAERV</sequence>
<evidence type="ECO:0000256" key="1">
    <source>
        <dbReference type="ARBA" id="ARBA00010396"/>
    </source>
</evidence>
<keyword evidence="4 7" id="KW-0489">Methyltransferase</keyword>
<keyword evidence="6 7" id="KW-0949">S-adenosyl-L-methionine</keyword>
<accession>A0A3S5DJ95</accession>
<comment type="function">
    <text evidence="7">Specifically methylates the N4 position of cytidine in position 1402 (C1402) of 16S rRNA.</text>
</comment>